<dbReference type="GO" id="GO:0003995">
    <property type="term" value="F:acyl-CoA dehydrogenase activity"/>
    <property type="evidence" value="ECO:0007669"/>
    <property type="project" value="InterPro"/>
</dbReference>
<evidence type="ECO:0000256" key="3">
    <source>
        <dbReference type="ARBA" id="ARBA00022630"/>
    </source>
</evidence>
<dbReference type="InterPro" id="IPR006091">
    <property type="entry name" value="Acyl-CoA_Oxase/DH_mid-dom"/>
</dbReference>
<dbReference type="FunFam" id="2.40.110.10:FF:000002">
    <property type="entry name" value="Acyl-CoA dehydrogenase fadE12"/>
    <property type="match status" value="1"/>
</dbReference>
<reference evidence="13 14" key="1">
    <citation type="submission" date="2015-09" db="EMBL/GenBank/DDBJ databases">
        <title>Genome Sequences of Mycobacterium immunogenum Isolates, Recuperated from a Chloraminated Drinking Water Distribution System Simulator Subjected to Episodes of Nitrification.</title>
        <authorList>
            <person name="Gomez-Alvarez V."/>
            <person name="Revetta R.P."/>
        </authorList>
    </citation>
    <scope>NUCLEOTIDE SEQUENCE [LARGE SCALE GENOMIC DNA]</scope>
    <source>
        <strain evidence="11 13">H008</strain>
        <strain evidence="12 14">H076</strain>
    </source>
</reference>
<dbReference type="Pfam" id="PF02771">
    <property type="entry name" value="Acyl-CoA_dh_N"/>
    <property type="match status" value="1"/>
</dbReference>
<evidence type="ECO:0000313" key="13">
    <source>
        <dbReference type="Proteomes" id="UP000037843"/>
    </source>
</evidence>
<keyword evidence="14" id="KW-1185">Reference proteome</keyword>
<dbReference type="Gene3D" id="1.10.540.10">
    <property type="entry name" value="Acyl-CoA dehydrogenase/oxidase, N-terminal domain"/>
    <property type="match status" value="1"/>
</dbReference>
<accession>A0A7V8LJX2</accession>
<keyword evidence="3 7" id="KW-0285">Flavoprotein</keyword>
<evidence type="ECO:0000259" key="10">
    <source>
        <dbReference type="Pfam" id="PF02771"/>
    </source>
</evidence>
<dbReference type="Gene3D" id="2.40.110.10">
    <property type="entry name" value="Butyryl-CoA Dehydrogenase, subunit A, domain 2"/>
    <property type="match status" value="1"/>
</dbReference>
<dbReference type="PROSITE" id="PS00072">
    <property type="entry name" value="ACYL_COA_DH_1"/>
    <property type="match status" value="1"/>
</dbReference>
<proteinExistence type="inferred from homology"/>
<dbReference type="FunFam" id="1.10.540.10:FF:000002">
    <property type="entry name" value="Acyl-CoA dehydrogenase FadE19"/>
    <property type="match status" value="1"/>
</dbReference>
<dbReference type="InterPro" id="IPR009075">
    <property type="entry name" value="AcylCo_DH/oxidase_C"/>
</dbReference>
<dbReference type="InterPro" id="IPR009100">
    <property type="entry name" value="AcylCoA_DH/oxidase_NM_dom_sf"/>
</dbReference>
<dbReference type="EMBL" id="LJFS01000042">
    <property type="protein sequence ID" value="KPG26986.1"/>
    <property type="molecule type" value="Genomic_DNA"/>
</dbReference>
<dbReference type="Gene3D" id="1.20.140.10">
    <property type="entry name" value="Butyryl-CoA Dehydrogenase, subunit A, domain 3"/>
    <property type="match status" value="1"/>
</dbReference>
<keyword evidence="5 7" id="KW-0560">Oxidoreductase</keyword>
<evidence type="ECO:0000313" key="12">
    <source>
        <dbReference type="EMBL" id="KPG26986.1"/>
    </source>
</evidence>
<evidence type="ECO:0000313" key="11">
    <source>
        <dbReference type="EMBL" id="KPG03071.1"/>
    </source>
</evidence>
<dbReference type="SUPFAM" id="SSF56645">
    <property type="entry name" value="Acyl-CoA dehydrogenase NM domain-like"/>
    <property type="match status" value="1"/>
</dbReference>
<evidence type="ECO:0000313" key="14">
    <source>
        <dbReference type="Proteomes" id="UP000037962"/>
    </source>
</evidence>
<dbReference type="PROSITE" id="PS00073">
    <property type="entry name" value="ACYL_COA_DH_2"/>
    <property type="match status" value="1"/>
</dbReference>
<dbReference type="InterPro" id="IPR006089">
    <property type="entry name" value="Acyl-CoA_DH_CS"/>
</dbReference>
<evidence type="ECO:0000256" key="4">
    <source>
        <dbReference type="ARBA" id="ARBA00022827"/>
    </source>
</evidence>
<evidence type="ECO:0000256" key="1">
    <source>
        <dbReference type="ARBA" id="ARBA00001974"/>
    </source>
</evidence>
<comment type="catalytic activity">
    <reaction evidence="6">
        <text>a 2,3-saturated acyl-CoA + A = a 2,3-dehydroacyl-CoA + AH2</text>
        <dbReference type="Rhea" id="RHEA:48608"/>
        <dbReference type="ChEBI" id="CHEBI:13193"/>
        <dbReference type="ChEBI" id="CHEBI:17499"/>
        <dbReference type="ChEBI" id="CHEBI:60015"/>
        <dbReference type="ChEBI" id="CHEBI:65111"/>
    </reaction>
</comment>
<dbReference type="InterPro" id="IPR013786">
    <property type="entry name" value="AcylCoA_DH/ox_N"/>
</dbReference>
<evidence type="ECO:0000256" key="6">
    <source>
        <dbReference type="ARBA" id="ARBA00052546"/>
    </source>
</evidence>
<evidence type="ECO:0000256" key="5">
    <source>
        <dbReference type="ARBA" id="ARBA00023002"/>
    </source>
</evidence>
<dbReference type="FunFam" id="1.20.140.10:FF:000001">
    <property type="entry name" value="Acyl-CoA dehydrogenase"/>
    <property type="match status" value="1"/>
</dbReference>
<dbReference type="RefSeq" id="WP_043076610.1">
    <property type="nucleotide sequence ID" value="NZ_CP011530.1"/>
</dbReference>
<organism evidence="11 13">
    <name type="scientific">Mycobacteroides immunogenum</name>
    <dbReference type="NCBI Taxonomy" id="83262"/>
    <lineage>
        <taxon>Bacteria</taxon>
        <taxon>Bacillati</taxon>
        <taxon>Actinomycetota</taxon>
        <taxon>Actinomycetes</taxon>
        <taxon>Mycobacteriales</taxon>
        <taxon>Mycobacteriaceae</taxon>
        <taxon>Mycobacteroides</taxon>
    </lineage>
</organism>
<dbReference type="SUPFAM" id="SSF47203">
    <property type="entry name" value="Acyl-CoA dehydrogenase C-terminal domain-like"/>
    <property type="match status" value="1"/>
</dbReference>
<comment type="caution">
    <text evidence="11">The sequence shown here is derived from an EMBL/GenBank/DDBJ whole genome shotgun (WGS) entry which is preliminary data.</text>
</comment>
<comment type="similarity">
    <text evidence="2 7">Belongs to the acyl-CoA dehydrogenase family.</text>
</comment>
<evidence type="ECO:0000256" key="7">
    <source>
        <dbReference type="RuleBase" id="RU362125"/>
    </source>
</evidence>
<dbReference type="OrthoDB" id="3176804at2"/>
<dbReference type="Proteomes" id="UP000037962">
    <property type="component" value="Unassembled WGS sequence"/>
</dbReference>
<feature type="domain" description="Acyl-CoA dehydrogenase/oxidase C-terminal" evidence="8">
    <location>
        <begin position="244"/>
        <end position="391"/>
    </location>
</feature>
<dbReference type="AlphaFoldDB" id="A0A7V8LJX2"/>
<dbReference type="Proteomes" id="UP000037843">
    <property type="component" value="Unassembled WGS sequence"/>
</dbReference>
<gene>
    <name evidence="11" type="ORF">AN908_26660</name>
    <name evidence="12" type="ORF">AN912_24305</name>
</gene>
<evidence type="ECO:0000259" key="9">
    <source>
        <dbReference type="Pfam" id="PF02770"/>
    </source>
</evidence>
<name>A0A7V8LJX2_9MYCO</name>
<dbReference type="EMBL" id="LJFO01000023">
    <property type="protein sequence ID" value="KPG03071.1"/>
    <property type="molecule type" value="Genomic_DNA"/>
</dbReference>
<dbReference type="GeneID" id="45766302"/>
<dbReference type="PANTHER" id="PTHR43884:SF12">
    <property type="entry name" value="ISOVALERYL-COA DEHYDROGENASE, MITOCHONDRIAL-RELATED"/>
    <property type="match status" value="1"/>
</dbReference>
<dbReference type="InterPro" id="IPR037069">
    <property type="entry name" value="AcylCoA_DH/ox_N_sf"/>
</dbReference>
<dbReference type="PANTHER" id="PTHR43884">
    <property type="entry name" value="ACYL-COA DEHYDROGENASE"/>
    <property type="match status" value="1"/>
</dbReference>
<keyword evidence="4 7" id="KW-0274">FAD</keyword>
<dbReference type="PIRSF" id="PIRSF016578">
    <property type="entry name" value="HsaA"/>
    <property type="match status" value="1"/>
</dbReference>
<dbReference type="GO" id="GO:0050660">
    <property type="term" value="F:flavin adenine dinucleotide binding"/>
    <property type="evidence" value="ECO:0007669"/>
    <property type="project" value="InterPro"/>
</dbReference>
<dbReference type="InterPro" id="IPR046373">
    <property type="entry name" value="Acyl-CoA_Oxase/DH_mid-dom_sf"/>
</dbReference>
<feature type="domain" description="Acyl-CoA oxidase/dehydrogenase middle" evidence="9">
    <location>
        <begin position="135"/>
        <end position="232"/>
    </location>
</feature>
<evidence type="ECO:0000259" key="8">
    <source>
        <dbReference type="Pfam" id="PF00441"/>
    </source>
</evidence>
<evidence type="ECO:0000256" key="2">
    <source>
        <dbReference type="ARBA" id="ARBA00009347"/>
    </source>
</evidence>
<sequence>MTAVLKPNFDSARRHFLFTEDHEALRRSIRGFLEREFVPHNQEWEENTFPDSVFTAMGKAGFLGINVPATYGGQGGDYYSALVLTEELSRACPVGVSTGIGVNTSLVMPVLNALGTDEQKQQFLPRACAGTVIFALGITEPEGGSDVASIRTRAVREESTGDYLITGSKMFISNGIRAHYILLLTKTDPDAGHHGFTLFLVDLSLPGVTKARALSKMGLRSSDTGLLSFDGVRVPATAVVGEVGKGFFHIMSELQAERLVMAAGAVAAAQAMFDKTLRYSSERKAFGKPIGKFQALRHKFAQMSTEIDAARQLTYATVLRFANGEYPVREISQAKLFASQVTWRVADECLQIHGGAGVMTEYEIERMWRDARINRIGGGTDEICLDLIGKSYGL</sequence>
<feature type="domain" description="Acyl-CoA dehydrogenase/oxidase N-terminal" evidence="10">
    <location>
        <begin position="19"/>
        <end position="130"/>
    </location>
</feature>
<dbReference type="InterPro" id="IPR036250">
    <property type="entry name" value="AcylCo_DH-like_C"/>
</dbReference>
<comment type="cofactor">
    <cofactor evidence="1 7">
        <name>FAD</name>
        <dbReference type="ChEBI" id="CHEBI:57692"/>
    </cofactor>
</comment>
<protein>
    <submittedName>
        <fullName evidence="11">Acyl-CoA dehydrogenase</fullName>
    </submittedName>
</protein>
<dbReference type="KEGG" id="miz:BAB75_20805"/>
<dbReference type="Pfam" id="PF02770">
    <property type="entry name" value="Acyl-CoA_dh_M"/>
    <property type="match status" value="1"/>
</dbReference>
<dbReference type="Pfam" id="PF00441">
    <property type="entry name" value="Acyl-CoA_dh_1"/>
    <property type="match status" value="1"/>
</dbReference>